<evidence type="ECO:0000313" key="2">
    <source>
        <dbReference type="EMBL" id="GFO00139.1"/>
    </source>
</evidence>
<feature type="region of interest" description="Disordered" evidence="1">
    <location>
        <begin position="101"/>
        <end position="139"/>
    </location>
</feature>
<name>A0AAV3ZXW4_9GAST</name>
<sequence length="139" mass="15876">MHKHYPGKHETFTNNNNNNNYSNSSKTTKQTTTGKALTNISKPHYLIKKEQHTDKPDRTVVKAMIPLFSSSVHRKHPRDPNLRVSLPTTYDRNEILLITRGRSEQVRSQRAQRPRSPGLRSCGTERATLPTPPPLRLAD</sequence>
<reference evidence="2 3" key="1">
    <citation type="journal article" date="2021" name="Elife">
        <title>Chloroplast acquisition without the gene transfer in kleptoplastic sea slugs, Plakobranchus ocellatus.</title>
        <authorList>
            <person name="Maeda T."/>
            <person name="Takahashi S."/>
            <person name="Yoshida T."/>
            <person name="Shimamura S."/>
            <person name="Takaki Y."/>
            <person name="Nagai Y."/>
            <person name="Toyoda A."/>
            <person name="Suzuki Y."/>
            <person name="Arimoto A."/>
            <person name="Ishii H."/>
            <person name="Satoh N."/>
            <person name="Nishiyama T."/>
            <person name="Hasebe M."/>
            <person name="Maruyama T."/>
            <person name="Minagawa J."/>
            <person name="Obokata J."/>
            <person name="Shigenobu S."/>
        </authorList>
    </citation>
    <scope>NUCLEOTIDE SEQUENCE [LARGE SCALE GENOMIC DNA]</scope>
</reference>
<evidence type="ECO:0000256" key="1">
    <source>
        <dbReference type="SAM" id="MobiDB-lite"/>
    </source>
</evidence>
<protein>
    <submittedName>
        <fullName evidence="2">Uncharacterized protein</fullName>
    </submittedName>
</protein>
<dbReference type="AlphaFoldDB" id="A0AAV3ZXW4"/>
<feature type="compositionally biased region" description="Pro residues" evidence="1">
    <location>
        <begin position="130"/>
        <end position="139"/>
    </location>
</feature>
<feature type="compositionally biased region" description="Low complexity" evidence="1">
    <location>
        <begin position="12"/>
        <end position="39"/>
    </location>
</feature>
<feature type="region of interest" description="Disordered" evidence="1">
    <location>
        <begin position="1"/>
        <end position="43"/>
    </location>
</feature>
<dbReference type="EMBL" id="BLXT01003032">
    <property type="protein sequence ID" value="GFO00139.1"/>
    <property type="molecule type" value="Genomic_DNA"/>
</dbReference>
<comment type="caution">
    <text evidence="2">The sequence shown here is derived from an EMBL/GenBank/DDBJ whole genome shotgun (WGS) entry which is preliminary data.</text>
</comment>
<keyword evidence="3" id="KW-1185">Reference proteome</keyword>
<gene>
    <name evidence="2" type="ORF">PoB_002664400</name>
</gene>
<proteinExistence type="predicted"/>
<accession>A0AAV3ZXW4</accession>
<dbReference type="Proteomes" id="UP000735302">
    <property type="component" value="Unassembled WGS sequence"/>
</dbReference>
<organism evidence="2 3">
    <name type="scientific">Plakobranchus ocellatus</name>
    <dbReference type="NCBI Taxonomy" id="259542"/>
    <lineage>
        <taxon>Eukaryota</taxon>
        <taxon>Metazoa</taxon>
        <taxon>Spiralia</taxon>
        <taxon>Lophotrochozoa</taxon>
        <taxon>Mollusca</taxon>
        <taxon>Gastropoda</taxon>
        <taxon>Heterobranchia</taxon>
        <taxon>Euthyneura</taxon>
        <taxon>Panpulmonata</taxon>
        <taxon>Sacoglossa</taxon>
        <taxon>Placobranchoidea</taxon>
        <taxon>Plakobranchidae</taxon>
        <taxon>Plakobranchus</taxon>
    </lineage>
</organism>
<evidence type="ECO:0000313" key="3">
    <source>
        <dbReference type="Proteomes" id="UP000735302"/>
    </source>
</evidence>